<protein>
    <submittedName>
        <fullName evidence="5">Uncharacterized protein</fullName>
    </submittedName>
</protein>
<dbReference type="InParanoid" id="A0A1X7V6X4"/>
<dbReference type="GO" id="GO:0005737">
    <property type="term" value="C:cytoplasm"/>
    <property type="evidence" value="ECO:0007669"/>
    <property type="project" value="TreeGrafter"/>
</dbReference>
<dbReference type="GO" id="GO:0008190">
    <property type="term" value="F:eukaryotic initiation factor 4E binding"/>
    <property type="evidence" value="ECO:0007669"/>
    <property type="project" value="InterPro"/>
</dbReference>
<keyword evidence="6" id="KW-1185">Reference proteome</keyword>
<accession>A0A1X7V6X4</accession>
<dbReference type="EnsemblMetazoa" id="XM_003385433.3">
    <property type="protein sequence ID" value="XP_003385481.1"/>
    <property type="gene ID" value="LOC100636491"/>
</dbReference>
<dbReference type="InterPro" id="IPR008606">
    <property type="entry name" value="EIF4EBP"/>
</dbReference>
<dbReference type="Pfam" id="PF05456">
    <property type="entry name" value="eIF_4EBP"/>
    <property type="match status" value="1"/>
</dbReference>
<evidence type="ECO:0000256" key="1">
    <source>
        <dbReference type="ARBA" id="ARBA00005480"/>
    </source>
</evidence>
<evidence type="ECO:0000256" key="4">
    <source>
        <dbReference type="SAM" id="MobiDB-lite"/>
    </source>
</evidence>
<feature type="region of interest" description="Disordered" evidence="4">
    <location>
        <begin position="97"/>
        <end position="123"/>
    </location>
</feature>
<keyword evidence="3" id="KW-0652">Protein synthesis inhibitor</keyword>
<dbReference type="Proteomes" id="UP000007879">
    <property type="component" value="Unassembled WGS sequence"/>
</dbReference>
<dbReference type="PANTHER" id="PTHR12669:SF12">
    <property type="entry name" value="EUKARYOTIC TRANSLATION INITIATION FACTOR 4E-BINDING PROTEIN"/>
    <property type="match status" value="1"/>
</dbReference>
<evidence type="ECO:0000313" key="6">
    <source>
        <dbReference type="Proteomes" id="UP000007879"/>
    </source>
</evidence>
<proteinExistence type="inferred from homology"/>
<dbReference type="PANTHER" id="PTHR12669">
    <property type="entry name" value="EUKARYOTIC TRANSLATION INITIATION FACTOR 4E-BINDING PROTEIN"/>
    <property type="match status" value="1"/>
</dbReference>
<dbReference type="STRING" id="400682.A0A1X7V6X4"/>
<dbReference type="OrthoDB" id="19729at2759"/>
<evidence type="ECO:0000313" key="5">
    <source>
        <dbReference type="EnsemblMetazoa" id="Aqu2.1.35746_001"/>
    </source>
</evidence>
<reference evidence="5" key="2">
    <citation type="submission" date="2017-05" db="UniProtKB">
        <authorList>
            <consortium name="EnsemblMetazoa"/>
        </authorList>
    </citation>
    <scope>IDENTIFICATION</scope>
</reference>
<dbReference type="KEGG" id="aqu:100636491"/>
<dbReference type="GO" id="GO:0045947">
    <property type="term" value="P:negative regulation of translational initiation"/>
    <property type="evidence" value="ECO:0007669"/>
    <property type="project" value="InterPro"/>
</dbReference>
<organism evidence="5">
    <name type="scientific">Amphimedon queenslandica</name>
    <name type="common">Sponge</name>
    <dbReference type="NCBI Taxonomy" id="400682"/>
    <lineage>
        <taxon>Eukaryota</taxon>
        <taxon>Metazoa</taxon>
        <taxon>Porifera</taxon>
        <taxon>Demospongiae</taxon>
        <taxon>Heteroscleromorpha</taxon>
        <taxon>Haplosclerida</taxon>
        <taxon>Niphatidae</taxon>
        <taxon>Amphimedon</taxon>
    </lineage>
</organism>
<keyword evidence="2" id="KW-0810">Translation regulation</keyword>
<dbReference type="AlphaFoldDB" id="A0A1X7V6X4"/>
<evidence type="ECO:0000256" key="3">
    <source>
        <dbReference type="ARBA" id="ARBA00023193"/>
    </source>
</evidence>
<reference evidence="6" key="1">
    <citation type="journal article" date="2010" name="Nature">
        <title>The Amphimedon queenslandica genome and the evolution of animal complexity.</title>
        <authorList>
            <person name="Srivastava M."/>
            <person name="Simakov O."/>
            <person name="Chapman J."/>
            <person name="Fahey B."/>
            <person name="Gauthier M.E."/>
            <person name="Mitros T."/>
            <person name="Richards G.S."/>
            <person name="Conaco C."/>
            <person name="Dacre M."/>
            <person name="Hellsten U."/>
            <person name="Larroux C."/>
            <person name="Putnam N.H."/>
            <person name="Stanke M."/>
            <person name="Adamska M."/>
            <person name="Darling A."/>
            <person name="Degnan S.M."/>
            <person name="Oakley T.H."/>
            <person name="Plachetzki D.C."/>
            <person name="Zhai Y."/>
            <person name="Adamski M."/>
            <person name="Calcino A."/>
            <person name="Cummins S.F."/>
            <person name="Goodstein D.M."/>
            <person name="Harris C."/>
            <person name="Jackson D.J."/>
            <person name="Leys S.P."/>
            <person name="Shu S."/>
            <person name="Woodcroft B.J."/>
            <person name="Vervoort M."/>
            <person name="Kosik K.S."/>
            <person name="Manning G."/>
            <person name="Degnan B.M."/>
            <person name="Rokhsar D.S."/>
        </authorList>
    </citation>
    <scope>NUCLEOTIDE SEQUENCE [LARGE SCALE GENOMIC DNA]</scope>
</reference>
<evidence type="ECO:0000256" key="2">
    <source>
        <dbReference type="ARBA" id="ARBA00022845"/>
    </source>
</evidence>
<feature type="region of interest" description="Disordered" evidence="4">
    <location>
        <begin position="1"/>
        <end position="25"/>
    </location>
</feature>
<comment type="similarity">
    <text evidence="1">Belongs to the eIF4E-binding protein family.</text>
</comment>
<sequence length="123" mass="13331">MSEEAKKGPTGLDRQSSNSLDIPSRTVLVKDASELPSSYCMTPGGTMYSTTPGGTRIIYDRKMLLQLRDSPYSRTPPTRLPPIPDIIAEGSVAVPQGTKSPLAVPSENQPNEPEVPFPFEIET</sequence>
<name>A0A1X7V6X4_AMPQE</name>
<dbReference type="FunCoup" id="A0A1X7V6X4">
    <property type="interactions" value="101"/>
</dbReference>
<gene>
    <name evidence="5" type="primary">100636491</name>
</gene>
<dbReference type="EnsemblMetazoa" id="Aqu2.1.35746_001">
    <property type="protein sequence ID" value="Aqu2.1.35746_001"/>
    <property type="gene ID" value="Aqu2.1.35746"/>
</dbReference>
<dbReference type="eggNOG" id="ENOG502S44S">
    <property type="taxonomic scope" value="Eukaryota"/>
</dbReference>